<sequence length="127" mass="14339">MMTMLILLLLISVLSDDSRYTKDVIDEHKSRLIELGHKVYHSVDATNITTTLITRLDASENDKDITFDRIIFMHPLVCIDDKVRCGTLVKSTPGGFNIINMLMLMQFLISSSKYICSGGGEVWITIK</sequence>
<feature type="chain" id="PRO_5029795431" description="25S rRNA (uridine-N(3))-methyltransferase BMT5-like domain-containing protein" evidence="1">
    <location>
        <begin position="16"/>
        <end position="127"/>
    </location>
</feature>
<dbReference type="Pfam" id="PF10354">
    <property type="entry name" value="BMT5-like"/>
    <property type="match status" value="1"/>
</dbReference>
<proteinExistence type="predicted"/>
<dbReference type="Proteomes" id="UP000553632">
    <property type="component" value="Unassembled WGS sequence"/>
</dbReference>
<comment type="caution">
    <text evidence="3">The sequence shown here is derived from an EMBL/GenBank/DDBJ whole genome shotgun (WGS) entry which is preliminary data.</text>
</comment>
<evidence type="ECO:0000259" key="2">
    <source>
        <dbReference type="Pfam" id="PF10354"/>
    </source>
</evidence>
<evidence type="ECO:0000256" key="1">
    <source>
        <dbReference type="SAM" id="SignalP"/>
    </source>
</evidence>
<feature type="non-terminal residue" evidence="3">
    <location>
        <position position="1"/>
    </location>
</feature>
<dbReference type="InterPro" id="IPR019446">
    <property type="entry name" value="BMT5-like"/>
</dbReference>
<accession>A0A7J6SFI1</accession>
<feature type="signal peptide" evidence="1">
    <location>
        <begin position="1"/>
        <end position="15"/>
    </location>
</feature>
<keyword evidence="4" id="KW-1185">Reference proteome</keyword>
<organism evidence="3 4">
    <name type="scientific">Perkinsus olseni</name>
    <name type="common">Perkinsus atlanticus</name>
    <dbReference type="NCBI Taxonomy" id="32597"/>
    <lineage>
        <taxon>Eukaryota</taxon>
        <taxon>Sar</taxon>
        <taxon>Alveolata</taxon>
        <taxon>Perkinsozoa</taxon>
        <taxon>Perkinsea</taxon>
        <taxon>Perkinsida</taxon>
        <taxon>Perkinsidae</taxon>
        <taxon>Perkinsus</taxon>
    </lineage>
</organism>
<reference evidence="3 4" key="1">
    <citation type="submission" date="2020-04" db="EMBL/GenBank/DDBJ databases">
        <title>Perkinsus olseni comparative genomics.</title>
        <authorList>
            <person name="Bogema D.R."/>
        </authorList>
    </citation>
    <scope>NUCLEOTIDE SEQUENCE [LARGE SCALE GENOMIC DNA]</scope>
    <source>
        <strain evidence="3 4">ATCC PRA-207</strain>
    </source>
</reference>
<protein>
    <recommendedName>
        <fullName evidence="2">25S rRNA (uridine-N(3))-methyltransferase BMT5-like domain-containing protein</fullName>
    </recommendedName>
</protein>
<dbReference type="GO" id="GO:0070042">
    <property type="term" value="F:rRNA (uridine-N3-)-methyltransferase activity"/>
    <property type="evidence" value="ECO:0007669"/>
    <property type="project" value="InterPro"/>
</dbReference>
<dbReference type="EMBL" id="JABANO010018702">
    <property type="protein sequence ID" value="KAF4731395.1"/>
    <property type="molecule type" value="Genomic_DNA"/>
</dbReference>
<feature type="domain" description="25S rRNA (uridine-N(3))-methyltransferase BMT5-like" evidence="2">
    <location>
        <begin position="24"/>
        <end position="126"/>
    </location>
</feature>
<keyword evidence="1" id="KW-0732">Signal</keyword>
<dbReference type="GO" id="GO:0070475">
    <property type="term" value="P:rRNA base methylation"/>
    <property type="evidence" value="ECO:0007669"/>
    <property type="project" value="InterPro"/>
</dbReference>
<gene>
    <name evidence="3" type="ORF">FOZ63_025028</name>
</gene>
<evidence type="ECO:0000313" key="3">
    <source>
        <dbReference type="EMBL" id="KAF4731395.1"/>
    </source>
</evidence>
<name>A0A7J6SFI1_PEROL</name>
<dbReference type="AlphaFoldDB" id="A0A7J6SFI1"/>
<evidence type="ECO:0000313" key="4">
    <source>
        <dbReference type="Proteomes" id="UP000553632"/>
    </source>
</evidence>